<accession>A0A940X1X5</accession>
<dbReference type="RefSeq" id="WP_210535665.1">
    <property type="nucleotide sequence ID" value="NZ_JAGKTC010000001.1"/>
</dbReference>
<feature type="chain" id="PRO_5037750052" evidence="1">
    <location>
        <begin position="22"/>
        <end position="222"/>
    </location>
</feature>
<gene>
    <name evidence="2" type="ORF">J5837_05340</name>
</gene>
<evidence type="ECO:0000256" key="1">
    <source>
        <dbReference type="SAM" id="SignalP"/>
    </source>
</evidence>
<dbReference type="EMBL" id="JAGKTC010000001">
    <property type="protein sequence ID" value="MBP3983847.1"/>
    <property type="molecule type" value="Genomic_DNA"/>
</dbReference>
<organism evidence="2 3">
    <name type="scientific">Pseudoxanthomonas helianthi</name>
    <dbReference type="NCBI Taxonomy" id="1453541"/>
    <lineage>
        <taxon>Bacteria</taxon>
        <taxon>Pseudomonadati</taxon>
        <taxon>Pseudomonadota</taxon>
        <taxon>Gammaproteobacteria</taxon>
        <taxon>Lysobacterales</taxon>
        <taxon>Lysobacteraceae</taxon>
        <taxon>Pseudoxanthomonas</taxon>
    </lineage>
</organism>
<sequence>MTMKTWILALALFSVSIDCIAQEKPGAYARIVTISPHPGKDAEFTAGYERHIQWHKNNKDPWAWYGWTVVLGPRLGYFMDGTFGHPAQDFDNAIKPAEDVADNNANVAPYADFTSHGIYERLDHLGKGPVLPDASAFLFLNSYQVTAGEEARFEQSVGNLQEPNFTVYRLKTGGDGSRYLLFRAGDHFSDAATIKEVKFERGIVESMTSEVFRFRPSMSHIP</sequence>
<reference evidence="2" key="2">
    <citation type="submission" date="2021-03" db="EMBL/GenBank/DDBJ databases">
        <authorList>
            <person name="Cao W."/>
        </authorList>
    </citation>
    <scope>NUCLEOTIDE SEQUENCE</scope>
    <source>
        <strain evidence="2">110414</strain>
    </source>
</reference>
<name>A0A940X1X5_9GAMM</name>
<feature type="signal peptide" evidence="1">
    <location>
        <begin position="1"/>
        <end position="21"/>
    </location>
</feature>
<dbReference type="Proteomes" id="UP000673447">
    <property type="component" value="Unassembled WGS sequence"/>
</dbReference>
<comment type="caution">
    <text evidence="2">The sequence shown here is derived from an EMBL/GenBank/DDBJ whole genome shotgun (WGS) entry which is preliminary data.</text>
</comment>
<protein>
    <submittedName>
        <fullName evidence="2">Uncharacterized protein</fullName>
    </submittedName>
</protein>
<reference evidence="2" key="1">
    <citation type="journal article" date="2016" name="Int. J. Syst. Evol. Microbiol.">
        <title>Pseudoxanthomonas helianthi sp. nov., isolated from roots of Jerusalem artichoke (Helianthus tuberosus).</title>
        <authorList>
            <person name="Kittiwongwattana C."/>
            <person name="Thawai C."/>
        </authorList>
    </citation>
    <scope>NUCLEOTIDE SEQUENCE</scope>
    <source>
        <strain evidence="2">110414</strain>
    </source>
</reference>
<dbReference type="AlphaFoldDB" id="A0A940X1X5"/>
<evidence type="ECO:0000313" key="2">
    <source>
        <dbReference type="EMBL" id="MBP3983847.1"/>
    </source>
</evidence>
<keyword evidence="1" id="KW-0732">Signal</keyword>
<proteinExistence type="predicted"/>
<keyword evidence="3" id="KW-1185">Reference proteome</keyword>
<evidence type="ECO:0000313" key="3">
    <source>
        <dbReference type="Proteomes" id="UP000673447"/>
    </source>
</evidence>